<dbReference type="PRINTS" id="PR00739">
    <property type="entry name" value="GLHYDRLASE26"/>
</dbReference>
<protein>
    <submittedName>
        <fullName evidence="7">Beta-mannosidase</fullName>
    </submittedName>
</protein>
<dbReference type="AlphaFoldDB" id="A0A255ZNB9"/>
<reference evidence="7 8" key="1">
    <citation type="submission" date="2017-07" db="EMBL/GenBank/DDBJ databases">
        <title>Flavobacterium cyanobacteriorum sp. nov., isolated from cyanobacterial aggregates in a eutrophic lake.</title>
        <authorList>
            <person name="Cai H."/>
        </authorList>
    </citation>
    <scope>NUCLEOTIDE SEQUENCE [LARGE SCALE GENOMIC DNA]</scope>
    <source>
        <strain evidence="7 8">TH167</strain>
    </source>
</reference>
<dbReference type="PROSITE" id="PS51764">
    <property type="entry name" value="GH26"/>
    <property type="match status" value="1"/>
</dbReference>
<name>A0A255ZNB9_9FLAO</name>
<evidence type="ECO:0000256" key="1">
    <source>
        <dbReference type="ARBA" id="ARBA00007754"/>
    </source>
</evidence>
<evidence type="ECO:0000259" key="6">
    <source>
        <dbReference type="PROSITE" id="PS51764"/>
    </source>
</evidence>
<proteinExistence type="inferred from homology"/>
<accession>A0A255ZNB9</accession>
<dbReference type="Proteomes" id="UP000216035">
    <property type="component" value="Unassembled WGS sequence"/>
</dbReference>
<evidence type="ECO:0000313" key="8">
    <source>
        <dbReference type="Proteomes" id="UP000216035"/>
    </source>
</evidence>
<dbReference type="PANTHER" id="PTHR40079:SF4">
    <property type="entry name" value="GH26 DOMAIN-CONTAINING PROTEIN-RELATED"/>
    <property type="match status" value="1"/>
</dbReference>
<dbReference type="RefSeq" id="WP_094486885.1">
    <property type="nucleotide sequence ID" value="NZ_NOXX01000209.1"/>
</dbReference>
<dbReference type="GO" id="GO:0006080">
    <property type="term" value="P:substituted mannan metabolic process"/>
    <property type="evidence" value="ECO:0007669"/>
    <property type="project" value="InterPro"/>
</dbReference>
<feature type="domain" description="GH26" evidence="6">
    <location>
        <begin position="57"/>
        <end position="397"/>
    </location>
</feature>
<organism evidence="7 8">
    <name type="scientific">Flavobacterium aurantiibacter</name>
    <dbReference type="NCBI Taxonomy" id="2023067"/>
    <lineage>
        <taxon>Bacteria</taxon>
        <taxon>Pseudomonadati</taxon>
        <taxon>Bacteroidota</taxon>
        <taxon>Flavobacteriia</taxon>
        <taxon>Flavobacteriales</taxon>
        <taxon>Flavobacteriaceae</taxon>
        <taxon>Flavobacterium</taxon>
    </lineage>
</organism>
<evidence type="ECO:0000256" key="4">
    <source>
        <dbReference type="PROSITE-ProRule" id="PRU01100"/>
    </source>
</evidence>
<dbReference type="OrthoDB" id="9816550at2"/>
<dbReference type="SUPFAM" id="SSF51445">
    <property type="entry name" value="(Trans)glycosidases"/>
    <property type="match status" value="1"/>
</dbReference>
<keyword evidence="2 4" id="KW-0378">Hydrolase</keyword>
<feature type="chain" id="PRO_5011993525" evidence="5">
    <location>
        <begin position="24"/>
        <end position="408"/>
    </location>
</feature>
<evidence type="ECO:0000313" key="7">
    <source>
        <dbReference type="EMBL" id="OYQ42946.1"/>
    </source>
</evidence>
<evidence type="ECO:0000256" key="3">
    <source>
        <dbReference type="ARBA" id="ARBA00023295"/>
    </source>
</evidence>
<dbReference type="InterPro" id="IPR022790">
    <property type="entry name" value="GH26_dom"/>
</dbReference>
<feature type="signal peptide" evidence="5">
    <location>
        <begin position="1"/>
        <end position="23"/>
    </location>
</feature>
<dbReference type="Pfam" id="PF02156">
    <property type="entry name" value="Glyco_hydro_26"/>
    <property type="match status" value="1"/>
</dbReference>
<feature type="active site" description="Nucleophile" evidence="4">
    <location>
        <position position="327"/>
    </location>
</feature>
<dbReference type="InterPro" id="IPR000805">
    <property type="entry name" value="Glyco_hydro_26"/>
</dbReference>
<keyword evidence="3 4" id="KW-0326">Glycosidase</keyword>
<dbReference type="EMBL" id="NOXX01000209">
    <property type="protein sequence ID" value="OYQ42946.1"/>
    <property type="molecule type" value="Genomic_DNA"/>
</dbReference>
<evidence type="ECO:0000256" key="2">
    <source>
        <dbReference type="ARBA" id="ARBA00022801"/>
    </source>
</evidence>
<evidence type="ECO:0000256" key="5">
    <source>
        <dbReference type="SAM" id="SignalP"/>
    </source>
</evidence>
<dbReference type="PANTHER" id="PTHR40079">
    <property type="entry name" value="MANNAN ENDO-1,4-BETA-MANNOSIDASE E-RELATED"/>
    <property type="match status" value="1"/>
</dbReference>
<gene>
    <name evidence="7" type="ORF">CHX27_11280</name>
</gene>
<comment type="similarity">
    <text evidence="1 4">Belongs to the glycosyl hydrolase 26 family.</text>
</comment>
<keyword evidence="8" id="KW-1185">Reference proteome</keyword>
<feature type="active site" description="Proton donor" evidence="4">
    <location>
        <position position="218"/>
    </location>
</feature>
<dbReference type="GO" id="GO:0016985">
    <property type="term" value="F:mannan endo-1,4-beta-mannosidase activity"/>
    <property type="evidence" value="ECO:0007669"/>
    <property type="project" value="InterPro"/>
</dbReference>
<keyword evidence="5" id="KW-0732">Signal</keyword>
<comment type="caution">
    <text evidence="7">The sequence shown here is derived from an EMBL/GenBank/DDBJ whole genome shotgun (WGS) entry which is preliminary data.</text>
</comment>
<dbReference type="Gene3D" id="3.20.20.80">
    <property type="entry name" value="Glycosidases"/>
    <property type="match status" value="1"/>
</dbReference>
<dbReference type="InterPro" id="IPR017853">
    <property type="entry name" value="GH"/>
</dbReference>
<sequence>MKKLIYVLWGSLLCIACSSGGDGSDTQNEVPEPDPTPSDALTVANARTYMADPNATEETVALFYNLKKLSKTKTIIGHQDAFNFFYQDNRNMSDIKKTTGNEPGLLGSDFMFITDKNNPSNNWFVQQENKIIADTKEAYNKGMINIFCWHLREPYNEESFYASDMTDQQKTTAFRGLLPNGIFHDWYKAKLDKVAQVLNNLTAPDGTKIPVIFRPFHEFDGNWFWWGQNYCTAEEYKAVFQFTVTYLRDVKNIHNVLYSFAPDNTYSNTSSYLSRYPGDEYVDVLGMDNCGDLGNGQGTAGADRANAKLKMISDLAVNKVKIAAFTETGYLVNNSNAPIDGWFSNYAYTTISKNNPEIAFIMLWYNYQNSYYVPTPANPNAADFLVFSNKAKCLLQNDLPDLYTLLQN</sequence>